<evidence type="ECO:0000256" key="2">
    <source>
        <dbReference type="ARBA" id="ARBA00022801"/>
    </source>
</evidence>
<dbReference type="Pfam" id="PF22527">
    <property type="entry name" value="DEXQc_Suv3"/>
    <property type="match status" value="1"/>
</dbReference>
<dbReference type="InterPro" id="IPR055206">
    <property type="entry name" value="DEXQc_SUV3"/>
</dbReference>
<dbReference type="Gene3D" id="3.40.50.300">
    <property type="entry name" value="P-loop containing nucleotide triphosphate hydrolases"/>
    <property type="match status" value="2"/>
</dbReference>
<feature type="compositionally biased region" description="Basic residues" evidence="5">
    <location>
        <begin position="953"/>
        <end position="968"/>
    </location>
</feature>
<evidence type="ECO:0000256" key="1">
    <source>
        <dbReference type="ARBA" id="ARBA00022741"/>
    </source>
</evidence>
<dbReference type="GO" id="GO:0005524">
    <property type="term" value="F:ATP binding"/>
    <property type="evidence" value="ECO:0007669"/>
    <property type="project" value="UniProtKB-KW"/>
</dbReference>
<keyword evidence="2" id="KW-0378">Hydrolase</keyword>
<dbReference type="InterPro" id="IPR050699">
    <property type="entry name" value="RNA-DNA_Helicase"/>
</dbReference>
<proteinExistence type="predicted"/>
<sequence length="1017" mass="110900">MLGPTNTGKTHLAIERMLAHEVGVIGLPLRLLAREVYEKVVAKAGAGQVALITGEEKIKPPRARFYVCTVEAMPRELEADFVAIDEIQLAADGERGHVFTNRLFHARGTSETLLLGAATMRDAIRELLPGANLVSRPRLSSLSYAGEKKITRLPRRSAIVAFSANDVYAIAELVRRQRGGAAVVLGALSPRTRNAQVALYQNGDVDYLVATDAIGMGLNLDLDHVAFAGVRKFDGHTHRNLTPSEIGQIAGRAGRHMNDGTFGVTGQAQPFDAELIERLETHSFDQVGVLQWRSRTLDTSSIEALKESLREMPIHPRLTRSRMVDDVIALENVTRDEAVCDMAKSPAAVGLLWDMCQIPDYQRVSPADHADLVGDLFGFVMSDEGKIPEDWFARQVAQADRTEGDIDTLSNRLAQIRTWTFVSHRAQWLDDPEHWQERTRSIEDKLSDALHERLTQRFVDRRTSVLMRRLRDKEEMMAEIGDDGQILVENHFVGRLDGFRFTPDAAGEGIHGKAARNAATQILASELAQRADALGSAADDAITLSSNGRILWQGCEIGRLVAGDTALKPRIELFADENLSAPDRDRVAARLDAWLTAHLDAKLKPLMDLSRADDLTGLARGLAFRLTENLGVLRREGAAEDIRALDQSDRGQLRKYGVRFGAFNLYFPALLKPAAAELLLQLWALHGGGEYGIDIDAMPERPQQGLTSVPANDALPEPYWRAAGFHVAGSRAVRIDMLERLSDLIRARVTWRPAKTTESPAPAAKSGAETTAKTPEAVAATTEAPAPETEGAPADTAATAQTAPEAKAKPEAPQPPSGATGDGGFRVVPELMSMVGCSGEEFASILRGLGFRLERRKIEVPPEANAATGGPSVQEPEALEAPAQIEVAEAAAAPAEPEPVFDEIWRPAKRRHQQSQHQRGKGRHGGRAEAKQASDGAEQPHRQRSRQGEHQGKPNKKSRQHGKPPRKGGKGDRFGGQGKSKEWSSSPKREQAAENSPFAALKDLRDSLAARGRSGRS</sequence>
<keyword evidence="1" id="KW-0547">Nucleotide-binding</keyword>
<feature type="domain" description="Helicase C-terminal" evidence="7">
    <location>
        <begin position="145"/>
        <end position="313"/>
    </location>
</feature>
<gene>
    <name evidence="8" type="ORF">GL4_3304</name>
</gene>
<organism evidence="8 9">
    <name type="scientific">Methyloceanibacter caenitepidi</name>
    <dbReference type="NCBI Taxonomy" id="1384459"/>
    <lineage>
        <taxon>Bacteria</taxon>
        <taxon>Pseudomonadati</taxon>
        <taxon>Pseudomonadota</taxon>
        <taxon>Alphaproteobacteria</taxon>
        <taxon>Hyphomicrobiales</taxon>
        <taxon>Hyphomicrobiaceae</taxon>
        <taxon>Methyloceanibacter</taxon>
    </lineage>
</organism>
<evidence type="ECO:0000259" key="6">
    <source>
        <dbReference type="PROSITE" id="PS51192"/>
    </source>
</evidence>
<feature type="compositionally biased region" description="Low complexity" evidence="5">
    <location>
        <begin position="768"/>
        <end position="805"/>
    </location>
</feature>
<keyword evidence="4" id="KW-0067">ATP-binding</keyword>
<dbReference type="InterPro" id="IPR001650">
    <property type="entry name" value="Helicase_C-like"/>
</dbReference>
<protein>
    <submittedName>
        <fullName evidence="8">ATP-DEPENDENT DNA HELICASE</fullName>
    </submittedName>
</protein>
<evidence type="ECO:0000313" key="9">
    <source>
        <dbReference type="Proteomes" id="UP000031643"/>
    </source>
</evidence>
<dbReference type="KEGG" id="mcg:GL4_3304"/>
<dbReference type="EMBL" id="AP014648">
    <property type="protein sequence ID" value="BAQ18729.1"/>
    <property type="molecule type" value="Genomic_DNA"/>
</dbReference>
<name>A0A0A8K9G2_9HYPH</name>
<feature type="compositionally biased region" description="Basic residues" evidence="5">
    <location>
        <begin position="907"/>
        <end position="925"/>
    </location>
</feature>
<feature type="compositionally biased region" description="Basic and acidic residues" evidence="5">
    <location>
        <begin position="969"/>
        <end position="992"/>
    </location>
</feature>
<feature type="domain" description="Helicase ATP-binding" evidence="6">
    <location>
        <begin position="1"/>
        <end position="138"/>
    </location>
</feature>
<accession>A0A0A8K9G2</accession>
<feature type="region of interest" description="Disordered" evidence="5">
    <location>
        <begin position="753"/>
        <end position="825"/>
    </location>
</feature>
<dbReference type="Pfam" id="PF00271">
    <property type="entry name" value="Helicase_C"/>
    <property type="match status" value="1"/>
</dbReference>
<dbReference type="Proteomes" id="UP000031643">
    <property type="component" value="Chromosome"/>
</dbReference>
<evidence type="ECO:0000256" key="3">
    <source>
        <dbReference type="ARBA" id="ARBA00022806"/>
    </source>
</evidence>
<reference evidence="8 9" key="1">
    <citation type="submission" date="2014-09" db="EMBL/GenBank/DDBJ databases">
        <title>Genome sequencing of Methyloceanibacter caenitepidi Gela4.</title>
        <authorList>
            <person name="Takeuchi M."/>
            <person name="Susumu S."/>
            <person name="Kamagata Y."/>
            <person name="Oshima K."/>
            <person name="Hattori M."/>
            <person name="Iwasaki W."/>
        </authorList>
    </citation>
    <scope>NUCLEOTIDE SEQUENCE [LARGE SCALE GENOMIC DNA]</scope>
    <source>
        <strain evidence="8 9">Gela4</strain>
    </source>
</reference>
<evidence type="ECO:0000256" key="4">
    <source>
        <dbReference type="ARBA" id="ARBA00022840"/>
    </source>
</evidence>
<dbReference type="STRING" id="1384459.GL4_3304"/>
<dbReference type="InterPro" id="IPR027417">
    <property type="entry name" value="P-loop_NTPase"/>
</dbReference>
<dbReference type="SUPFAM" id="SSF52540">
    <property type="entry name" value="P-loop containing nucleoside triphosphate hydrolases"/>
    <property type="match status" value="2"/>
</dbReference>
<dbReference type="SMART" id="SM00490">
    <property type="entry name" value="HELICc"/>
    <property type="match status" value="1"/>
</dbReference>
<keyword evidence="3 8" id="KW-0347">Helicase</keyword>
<evidence type="ECO:0000313" key="8">
    <source>
        <dbReference type="EMBL" id="BAQ18729.1"/>
    </source>
</evidence>
<dbReference type="GO" id="GO:0004386">
    <property type="term" value="F:helicase activity"/>
    <property type="evidence" value="ECO:0007669"/>
    <property type="project" value="UniProtKB-KW"/>
</dbReference>
<evidence type="ECO:0000256" key="5">
    <source>
        <dbReference type="SAM" id="MobiDB-lite"/>
    </source>
</evidence>
<dbReference type="InterPro" id="IPR014001">
    <property type="entry name" value="Helicase_ATP-bd"/>
</dbReference>
<feature type="compositionally biased region" description="Basic and acidic residues" evidence="5">
    <location>
        <begin position="926"/>
        <end position="952"/>
    </location>
</feature>
<dbReference type="PANTHER" id="PTHR12131">
    <property type="entry name" value="ATP-DEPENDENT RNA AND DNA HELICASE"/>
    <property type="match status" value="1"/>
</dbReference>
<dbReference type="PROSITE" id="PS51192">
    <property type="entry name" value="HELICASE_ATP_BIND_1"/>
    <property type="match status" value="1"/>
</dbReference>
<keyword evidence="9" id="KW-1185">Reference proteome</keyword>
<dbReference type="PANTHER" id="PTHR12131:SF1">
    <property type="entry name" value="ATP-DEPENDENT RNA HELICASE SUPV3L1, MITOCHONDRIAL-RELATED"/>
    <property type="match status" value="1"/>
</dbReference>
<feature type="compositionally biased region" description="Low complexity" evidence="5">
    <location>
        <begin position="880"/>
        <end position="895"/>
    </location>
</feature>
<dbReference type="PROSITE" id="PS51194">
    <property type="entry name" value="HELICASE_CTER"/>
    <property type="match status" value="1"/>
</dbReference>
<dbReference type="HOGENOM" id="CLU_008788_0_0_5"/>
<evidence type="ECO:0000259" key="7">
    <source>
        <dbReference type="PROSITE" id="PS51194"/>
    </source>
</evidence>
<feature type="region of interest" description="Disordered" evidence="5">
    <location>
        <begin position="862"/>
        <end position="1017"/>
    </location>
</feature>
<dbReference type="GO" id="GO:0016787">
    <property type="term" value="F:hydrolase activity"/>
    <property type="evidence" value="ECO:0007669"/>
    <property type="project" value="UniProtKB-KW"/>
</dbReference>
<dbReference type="AlphaFoldDB" id="A0A0A8K9G2"/>